<organism evidence="3 4">
    <name type="scientific">Bifidobacterium myosotis</name>
    <dbReference type="NCBI Taxonomy" id="1630166"/>
    <lineage>
        <taxon>Bacteria</taxon>
        <taxon>Bacillati</taxon>
        <taxon>Actinomycetota</taxon>
        <taxon>Actinomycetes</taxon>
        <taxon>Bifidobacteriales</taxon>
        <taxon>Bifidobacteriaceae</taxon>
        <taxon>Bifidobacterium</taxon>
    </lineage>
</organism>
<keyword evidence="2" id="KW-0812">Transmembrane</keyword>
<dbReference type="RefSeq" id="WP_094667643.1">
    <property type="nucleotide sequence ID" value="NZ_MWWW01000013.1"/>
</dbReference>
<dbReference type="AlphaFoldDB" id="A0A261FKD1"/>
<dbReference type="InterPro" id="IPR043777">
    <property type="entry name" value="DUF5719"/>
</dbReference>
<dbReference type="Pfam" id="PF18986">
    <property type="entry name" value="DUF5719"/>
    <property type="match status" value="1"/>
</dbReference>
<feature type="region of interest" description="Disordered" evidence="1">
    <location>
        <begin position="108"/>
        <end position="130"/>
    </location>
</feature>
<gene>
    <name evidence="3" type="ORF">BMYO_1190</name>
</gene>
<evidence type="ECO:0008006" key="5">
    <source>
        <dbReference type="Google" id="ProtNLM"/>
    </source>
</evidence>
<name>A0A261FKD1_9BIFI</name>
<accession>A0A261FKD1</accession>
<evidence type="ECO:0000313" key="4">
    <source>
        <dbReference type="Proteomes" id="UP000216871"/>
    </source>
</evidence>
<keyword evidence="2" id="KW-0472">Membrane</keyword>
<reference evidence="3 4" key="1">
    <citation type="journal article" date="2017" name="BMC Genomics">
        <title>Comparative genomic and phylogenomic analyses of the Bifidobacteriaceae family.</title>
        <authorList>
            <person name="Lugli G.A."/>
            <person name="Milani C."/>
            <person name="Turroni F."/>
            <person name="Duranti S."/>
            <person name="Mancabelli L."/>
            <person name="Mangifesta M."/>
            <person name="Ferrario C."/>
            <person name="Modesto M."/>
            <person name="Mattarelli P."/>
            <person name="Jiri K."/>
            <person name="van Sinderen D."/>
            <person name="Ventura M."/>
        </authorList>
    </citation>
    <scope>NUCLEOTIDE SEQUENCE [LARGE SCALE GENOMIC DNA]</scope>
    <source>
        <strain evidence="3 4">DSM 100196</strain>
    </source>
</reference>
<comment type="caution">
    <text evidence="3">The sequence shown here is derived from an EMBL/GenBank/DDBJ whole genome shotgun (WGS) entry which is preliminary data.</text>
</comment>
<evidence type="ECO:0000256" key="2">
    <source>
        <dbReference type="SAM" id="Phobius"/>
    </source>
</evidence>
<sequence length="513" mass="52203">MSANASTPRRVARVIIGLITMIVLVALFAALMVLPGPSTWVDKVAAGNNAIDRTVSPTQSDAYCPAPMALADSGTYGDSAFQATVGDLTTQARYASFGSVYSASAAEFGGKSSSDSVALKDADTTDEDDVKTASEAIDQGSRLLDTRMLTAQTGTGTAGAIASWASEGDLKGVSAASCVTTALRESFLLPSTATGTTQQLIVANPSTKPTTVDIAVWGTTVAGRLTLSTQSSLVVPASGEGMLELSAAASNQNGLYVTVSSKETPVSAVVRVVSMDGLTSKGSDFATPLGTASNASVVPSIREGDAVTAYLFAEADTRTTLSWITGHGLVEAKDLTVNAGKVSVVDLGDAPKDALGLVSSAEDKLFLTAKTTRSGDDGQADFALINAGAAVEFSGLTLPDGVTGTITLANLANTETSATVHAYDAKGNALKSREVKLGANAGTSIPASELASDDADAAVILVEDQSKHVGWGVRFTRDKLGDGKVAGLAAIGATPLMPATAHIWARNDSSIVR</sequence>
<keyword evidence="4" id="KW-1185">Reference proteome</keyword>
<evidence type="ECO:0000313" key="3">
    <source>
        <dbReference type="EMBL" id="OZG59622.1"/>
    </source>
</evidence>
<feature type="transmembrane region" description="Helical" evidence="2">
    <location>
        <begin position="12"/>
        <end position="34"/>
    </location>
</feature>
<protein>
    <recommendedName>
        <fullName evidence="5">Organic solvents resistance ABC transporter permease</fullName>
    </recommendedName>
</protein>
<keyword evidence="2" id="KW-1133">Transmembrane helix</keyword>
<evidence type="ECO:0000256" key="1">
    <source>
        <dbReference type="SAM" id="MobiDB-lite"/>
    </source>
</evidence>
<dbReference type="OrthoDB" id="3240451at2"/>
<dbReference type="EMBL" id="MWWW01000013">
    <property type="protein sequence ID" value="OZG59622.1"/>
    <property type="molecule type" value="Genomic_DNA"/>
</dbReference>
<proteinExistence type="predicted"/>
<dbReference type="Proteomes" id="UP000216871">
    <property type="component" value="Unassembled WGS sequence"/>
</dbReference>